<protein>
    <recommendedName>
        <fullName evidence="7">Cytochrome P450</fullName>
    </recommendedName>
</protein>
<dbReference type="SUPFAM" id="SSF48264">
    <property type="entry name" value="Cytochrome P450"/>
    <property type="match status" value="1"/>
</dbReference>
<sequence length="543" mass="62212">MLQTLILVCLVLLGVYTKYTKKNPYNHIPSPKGNPIFGHIFMLRYDQLVRDLENWAWTYGTVYRLNLFTKPCLVISDVQMCHEILKARPDGFSRGSGLSKVAKEFNIDGIFTHEGAEWKHSRYWIATAFSPAKVREFKKCVWHHSKMLQVKLSTISEKQKVLLDQQHIDTSTAIDVKFPIKYQYDDEDLTDAIMKEIQSTVLSIVCDVSFSWGDDNFLSADVLERSKVFLARIFERAFSTFPIWKFYKNEKDRIAESMKDEFDHRLQSLIETGYNSEGKDSQESRTLLDTLMRSTLEPDGEADDLLEKRRRTHRLTHSQMKANLLTVVMAGYETTSNVVSWILYELAKSPKYQQRIRAEVKQAFGNINQLDIDQDSEILEKVLNSSSSHLPFINAVVQETLRLHSVAPIIQLSAIKDQEIQGVEIKNGTEIFLLARTATIRSWPASSPFKFNPEQWLGENGETEGEIKIMNQLGLSFGFGPRVCPGRHLAETELIVLTALITSNFQLSLIDTPPTSEPPMEKVIFTAYPANLHIRIEKYEDST</sequence>
<evidence type="ECO:0000256" key="1">
    <source>
        <dbReference type="ARBA" id="ARBA00022723"/>
    </source>
</evidence>
<dbReference type="InterPro" id="IPR001128">
    <property type="entry name" value="Cyt_P450"/>
</dbReference>
<evidence type="ECO:0008006" key="7">
    <source>
        <dbReference type="Google" id="ProtNLM"/>
    </source>
</evidence>
<dbReference type="Proteomes" id="UP001479436">
    <property type="component" value="Unassembled WGS sequence"/>
</dbReference>
<organism evidence="5 6">
    <name type="scientific">Basidiobolus ranarum</name>
    <dbReference type="NCBI Taxonomy" id="34480"/>
    <lineage>
        <taxon>Eukaryota</taxon>
        <taxon>Fungi</taxon>
        <taxon>Fungi incertae sedis</taxon>
        <taxon>Zoopagomycota</taxon>
        <taxon>Entomophthoromycotina</taxon>
        <taxon>Basidiobolomycetes</taxon>
        <taxon>Basidiobolales</taxon>
        <taxon>Basidiobolaceae</taxon>
        <taxon>Basidiobolus</taxon>
    </lineage>
</organism>
<dbReference type="InterPro" id="IPR002401">
    <property type="entry name" value="Cyt_P450_E_grp-I"/>
</dbReference>
<keyword evidence="3" id="KW-0349">Heme</keyword>
<gene>
    <name evidence="5" type="ORF">K7432_004249</name>
</gene>
<evidence type="ECO:0000256" key="2">
    <source>
        <dbReference type="ARBA" id="ARBA00023004"/>
    </source>
</evidence>
<dbReference type="EMBL" id="JASJQH010007019">
    <property type="protein sequence ID" value="KAK9720262.1"/>
    <property type="molecule type" value="Genomic_DNA"/>
</dbReference>
<dbReference type="PRINTS" id="PR00385">
    <property type="entry name" value="P450"/>
</dbReference>
<feature type="chain" id="PRO_5045994315" description="Cytochrome P450" evidence="4">
    <location>
        <begin position="18"/>
        <end position="543"/>
    </location>
</feature>
<dbReference type="Gene3D" id="1.10.630.10">
    <property type="entry name" value="Cytochrome P450"/>
    <property type="match status" value="1"/>
</dbReference>
<evidence type="ECO:0000313" key="6">
    <source>
        <dbReference type="Proteomes" id="UP001479436"/>
    </source>
</evidence>
<keyword evidence="3" id="KW-0503">Monooxygenase</keyword>
<evidence type="ECO:0000256" key="4">
    <source>
        <dbReference type="SAM" id="SignalP"/>
    </source>
</evidence>
<keyword evidence="2 3" id="KW-0408">Iron</keyword>
<comment type="caution">
    <text evidence="5">The sequence shown here is derived from an EMBL/GenBank/DDBJ whole genome shotgun (WGS) entry which is preliminary data.</text>
</comment>
<dbReference type="PRINTS" id="PR00463">
    <property type="entry name" value="EP450I"/>
</dbReference>
<reference evidence="5 6" key="1">
    <citation type="submission" date="2023-04" db="EMBL/GenBank/DDBJ databases">
        <title>Genome of Basidiobolus ranarum AG-B5.</title>
        <authorList>
            <person name="Stajich J.E."/>
            <person name="Carter-House D."/>
            <person name="Gryganskyi A."/>
        </authorList>
    </citation>
    <scope>NUCLEOTIDE SEQUENCE [LARGE SCALE GENOMIC DNA]</scope>
    <source>
        <strain evidence="5 6">AG-B5</strain>
    </source>
</reference>
<dbReference type="InterPro" id="IPR036396">
    <property type="entry name" value="Cyt_P450_sf"/>
</dbReference>
<keyword evidence="4" id="KW-0732">Signal</keyword>
<keyword evidence="1 3" id="KW-0479">Metal-binding</keyword>
<dbReference type="PANTHER" id="PTHR24301:SF2">
    <property type="entry name" value="THROMBOXANE-A SYNTHASE"/>
    <property type="match status" value="1"/>
</dbReference>
<dbReference type="Pfam" id="PF00067">
    <property type="entry name" value="p450"/>
    <property type="match status" value="1"/>
</dbReference>
<keyword evidence="3" id="KW-0560">Oxidoreductase</keyword>
<evidence type="ECO:0000256" key="3">
    <source>
        <dbReference type="RuleBase" id="RU000461"/>
    </source>
</evidence>
<dbReference type="InterPro" id="IPR017972">
    <property type="entry name" value="Cyt_P450_CS"/>
</dbReference>
<keyword evidence="6" id="KW-1185">Reference proteome</keyword>
<dbReference type="PROSITE" id="PS00086">
    <property type="entry name" value="CYTOCHROME_P450"/>
    <property type="match status" value="1"/>
</dbReference>
<accession>A0ABR2W549</accession>
<dbReference type="PANTHER" id="PTHR24301">
    <property type="entry name" value="THROMBOXANE-A SYNTHASE"/>
    <property type="match status" value="1"/>
</dbReference>
<proteinExistence type="inferred from homology"/>
<evidence type="ECO:0000313" key="5">
    <source>
        <dbReference type="EMBL" id="KAK9720262.1"/>
    </source>
</evidence>
<feature type="signal peptide" evidence="4">
    <location>
        <begin position="1"/>
        <end position="17"/>
    </location>
</feature>
<comment type="similarity">
    <text evidence="3">Belongs to the cytochrome P450 family.</text>
</comment>
<name>A0ABR2W549_9FUNG</name>